<organism evidence="2 3">
    <name type="scientific">Cutaneotrichosporon oleaginosum</name>
    <dbReference type="NCBI Taxonomy" id="879819"/>
    <lineage>
        <taxon>Eukaryota</taxon>
        <taxon>Fungi</taxon>
        <taxon>Dikarya</taxon>
        <taxon>Basidiomycota</taxon>
        <taxon>Agaricomycotina</taxon>
        <taxon>Tremellomycetes</taxon>
        <taxon>Trichosporonales</taxon>
        <taxon>Trichosporonaceae</taxon>
        <taxon>Cutaneotrichosporon</taxon>
    </lineage>
</organism>
<feature type="compositionally biased region" description="Polar residues" evidence="1">
    <location>
        <begin position="50"/>
        <end position="59"/>
    </location>
</feature>
<feature type="compositionally biased region" description="Acidic residues" evidence="1">
    <location>
        <begin position="435"/>
        <end position="445"/>
    </location>
</feature>
<accession>A0A0J0XUV5</accession>
<feature type="compositionally biased region" description="Polar residues" evidence="1">
    <location>
        <begin position="364"/>
        <end position="373"/>
    </location>
</feature>
<feature type="compositionally biased region" description="Basic and acidic residues" evidence="1">
    <location>
        <begin position="179"/>
        <end position="191"/>
    </location>
</feature>
<gene>
    <name evidence="2" type="ORF">CC85DRAFT_283164</name>
</gene>
<evidence type="ECO:0000313" key="3">
    <source>
        <dbReference type="Proteomes" id="UP000053611"/>
    </source>
</evidence>
<dbReference type="Proteomes" id="UP000053611">
    <property type="component" value="Unassembled WGS sequence"/>
</dbReference>
<feature type="compositionally biased region" description="Low complexity" evidence="1">
    <location>
        <begin position="146"/>
        <end position="157"/>
    </location>
</feature>
<proteinExistence type="predicted"/>
<sequence>MSRRREEAELKRVLQLSTQQVQAVGALPPYTLSSASTDDSREMELRPVNPASTGESPFTPNRPASRRWPYLLSPDPVDDDYSFLMPQTRVEVVVPSHPRSHLSPDPIDALDPSVPPEFRDIHFDSAGDIQDGYSFAPSGGTGGAAGTDDALLGLSLATETSHVPSSSMESSRRSSARQETVKDKKAADTADRKRKRPERKAKEAAAAVLAEVSGEPLPHTTLPASKRKTKKAKTNQAKQSVVHSMSQRQGLEEASIPPLPTAPSCADERDVHVAPSAAMACTVDRPTTEVVANSSLEACGGARAESGERSNMPVTEGVISSVEPDHHSSPRPRSSPNVRDEDSSSPAAVVTPKATRVLRPAHHMTSSSASTPSGGRWRTRRSARNDLAGVLSKFPGARRTGMSKRLNIVPLHASIGPGVKALPPPPPKSKKKVEEEEDEDEEDENGNPKVKVGSREWLMMED</sequence>
<name>A0A0J0XUV5_9TREE</name>
<evidence type="ECO:0000256" key="1">
    <source>
        <dbReference type="SAM" id="MobiDB-lite"/>
    </source>
</evidence>
<dbReference type="EMBL" id="KQ087184">
    <property type="protein sequence ID" value="KLT44863.1"/>
    <property type="molecule type" value="Genomic_DNA"/>
</dbReference>
<dbReference type="RefSeq" id="XP_018281354.1">
    <property type="nucleotide sequence ID" value="XM_018422253.1"/>
</dbReference>
<dbReference type="OrthoDB" id="2565126at2759"/>
<feature type="region of interest" description="Disordered" evidence="1">
    <location>
        <begin position="95"/>
        <end position="270"/>
    </location>
</feature>
<dbReference type="AlphaFoldDB" id="A0A0J0XUV5"/>
<feature type="region of interest" description="Disordered" evidence="1">
    <location>
        <begin position="26"/>
        <end position="71"/>
    </location>
</feature>
<feature type="region of interest" description="Disordered" evidence="1">
    <location>
        <begin position="415"/>
        <end position="462"/>
    </location>
</feature>
<protein>
    <submittedName>
        <fullName evidence="2">Uncharacterized protein</fullName>
    </submittedName>
</protein>
<dbReference type="GeneID" id="28982856"/>
<keyword evidence="3" id="KW-1185">Reference proteome</keyword>
<feature type="region of interest" description="Disordered" evidence="1">
    <location>
        <begin position="295"/>
        <end position="384"/>
    </location>
</feature>
<evidence type="ECO:0000313" key="2">
    <source>
        <dbReference type="EMBL" id="KLT44863.1"/>
    </source>
</evidence>
<reference evidence="2 3" key="1">
    <citation type="submission" date="2015-03" db="EMBL/GenBank/DDBJ databases">
        <title>Genomics and transcriptomics of the oil-accumulating basidiomycete yeast T. oleaginosus allow insights into substrate utilization and the diverse evolutionary trajectories of mating systems in fungi.</title>
        <authorList>
            <consortium name="DOE Joint Genome Institute"/>
            <person name="Kourist R."/>
            <person name="Kracht O."/>
            <person name="Bracharz F."/>
            <person name="Lipzen A."/>
            <person name="Nolan M."/>
            <person name="Ohm R."/>
            <person name="Grigoriev I."/>
            <person name="Sun S."/>
            <person name="Heitman J."/>
            <person name="Bruck T."/>
            <person name="Nowrousian M."/>
        </authorList>
    </citation>
    <scope>NUCLEOTIDE SEQUENCE [LARGE SCALE GENOMIC DNA]</scope>
    <source>
        <strain evidence="2 3">IBC0246</strain>
    </source>
</reference>